<reference evidence="17" key="3">
    <citation type="submission" date="2021-06" db="EMBL/GenBank/DDBJ databases">
        <title>Chromosome-level genome assembly for S. haematobium.</title>
        <authorList>
            <person name="Stroehlein A.J."/>
        </authorList>
    </citation>
    <scope>NUCLEOTIDE SEQUENCE</scope>
</reference>
<evidence type="ECO:0000256" key="5">
    <source>
        <dbReference type="ARBA" id="ARBA00022679"/>
    </source>
</evidence>
<evidence type="ECO:0000256" key="2">
    <source>
        <dbReference type="ARBA" id="ARBA00010886"/>
    </source>
</evidence>
<dbReference type="Pfam" id="PF00069">
    <property type="entry name" value="Pkinase"/>
    <property type="match status" value="1"/>
</dbReference>
<feature type="coiled-coil region" evidence="14">
    <location>
        <begin position="662"/>
        <end position="710"/>
    </location>
</feature>
<feature type="region of interest" description="Disordered" evidence="15">
    <location>
        <begin position="789"/>
        <end position="833"/>
    </location>
</feature>
<dbReference type="EC" id="2.7.11.1" evidence="3"/>
<feature type="region of interest" description="Disordered" evidence="15">
    <location>
        <begin position="1437"/>
        <end position="1485"/>
    </location>
</feature>
<keyword evidence="6" id="KW-0479">Metal-binding</keyword>
<dbReference type="EMBL" id="AMPZ03000005">
    <property type="protein sequence ID" value="KAH9583902.1"/>
    <property type="molecule type" value="Genomic_DNA"/>
</dbReference>
<feature type="compositionally biased region" description="Low complexity" evidence="15">
    <location>
        <begin position="1186"/>
        <end position="1200"/>
    </location>
</feature>
<accession>A0A922IPE2</accession>
<reference evidence="17" key="2">
    <citation type="journal article" date="2019" name="Gigascience">
        <title>High-quality Schistosoma haematobium genome achieved by single-molecule and long-range sequencing.</title>
        <authorList>
            <person name="Stroehlein A.J."/>
            <person name="Korhonen P.K."/>
            <person name="Chong T.M."/>
            <person name="Lim Y.L."/>
            <person name="Chan K.G."/>
            <person name="Webster B."/>
            <person name="Rollinson D."/>
            <person name="Brindley P.J."/>
            <person name="Gasser R.B."/>
            <person name="Young N.D."/>
        </authorList>
    </citation>
    <scope>NUCLEOTIDE SEQUENCE</scope>
</reference>
<dbReference type="InterPro" id="IPR000719">
    <property type="entry name" value="Prot_kinase_dom"/>
</dbReference>
<dbReference type="PROSITE" id="PS50011">
    <property type="entry name" value="PROTEIN_KINASE_DOM"/>
    <property type="match status" value="1"/>
</dbReference>
<dbReference type="PANTHER" id="PTHR44899:SF3">
    <property type="entry name" value="SERINE_THREONINE-PROTEIN KINASE NEK1"/>
    <property type="match status" value="1"/>
</dbReference>
<dbReference type="PROSITE" id="PS00108">
    <property type="entry name" value="PROTEIN_KINASE_ST"/>
    <property type="match status" value="1"/>
</dbReference>
<keyword evidence="14" id="KW-0175">Coiled coil</keyword>
<feature type="region of interest" description="Disordered" evidence="15">
    <location>
        <begin position="336"/>
        <end position="362"/>
    </location>
</feature>
<feature type="compositionally biased region" description="Acidic residues" evidence="15">
    <location>
        <begin position="1519"/>
        <end position="1554"/>
    </location>
</feature>
<dbReference type="CTD" id="24590060"/>
<dbReference type="GeneID" id="24590060"/>
<dbReference type="FunFam" id="3.30.200.20:FF:000097">
    <property type="entry name" value="Probable serine/threonine-protein kinase nek1"/>
    <property type="match status" value="1"/>
</dbReference>
<keyword evidence="18" id="KW-1185">Reference proteome</keyword>
<dbReference type="InterPro" id="IPR051131">
    <property type="entry name" value="NEK_Ser/Thr_kinase_NIMA"/>
</dbReference>
<keyword evidence="10" id="KW-0460">Magnesium</keyword>
<comment type="caution">
    <text evidence="17">The sequence shown here is derived from an EMBL/GenBank/DDBJ whole genome shotgun (WGS) entry which is preliminary data.</text>
</comment>
<dbReference type="Gene3D" id="3.30.200.20">
    <property type="entry name" value="Phosphorylase Kinase, domain 1"/>
    <property type="match status" value="1"/>
</dbReference>
<evidence type="ECO:0000256" key="14">
    <source>
        <dbReference type="SAM" id="Coils"/>
    </source>
</evidence>
<evidence type="ECO:0000256" key="8">
    <source>
        <dbReference type="ARBA" id="ARBA00022777"/>
    </source>
</evidence>
<dbReference type="SMART" id="SM00220">
    <property type="entry name" value="S_TKc"/>
    <property type="match status" value="1"/>
</dbReference>
<dbReference type="RefSeq" id="XP_051067111.1">
    <property type="nucleotide sequence ID" value="XM_051219401.1"/>
</dbReference>
<dbReference type="PANTHER" id="PTHR44899">
    <property type="entry name" value="CAMK FAMILY PROTEIN KINASE"/>
    <property type="match status" value="1"/>
</dbReference>
<evidence type="ECO:0000256" key="4">
    <source>
        <dbReference type="ARBA" id="ARBA00022527"/>
    </source>
</evidence>
<feature type="compositionally biased region" description="Acidic residues" evidence="15">
    <location>
        <begin position="802"/>
        <end position="819"/>
    </location>
</feature>
<dbReference type="SUPFAM" id="SSF56112">
    <property type="entry name" value="Protein kinase-like (PK-like)"/>
    <property type="match status" value="1"/>
</dbReference>
<feature type="compositionally biased region" description="Low complexity" evidence="15">
    <location>
        <begin position="340"/>
        <end position="349"/>
    </location>
</feature>
<evidence type="ECO:0000256" key="1">
    <source>
        <dbReference type="ARBA" id="ARBA00001946"/>
    </source>
</evidence>
<keyword evidence="8" id="KW-0418">Kinase</keyword>
<dbReference type="GO" id="GO:0004674">
    <property type="term" value="F:protein serine/threonine kinase activity"/>
    <property type="evidence" value="ECO:0007669"/>
    <property type="project" value="UniProtKB-KW"/>
</dbReference>
<evidence type="ECO:0000256" key="13">
    <source>
        <dbReference type="PROSITE-ProRule" id="PRU10141"/>
    </source>
</evidence>
<feature type="region of interest" description="Disordered" evidence="15">
    <location>
        <begin position="1177"/>
        <end position="1204"/>
    </location>
</feature>
<feature type="region of interest" description="Disordered" evidence="15">
    <location>
        <begin position="1519"/>
        <end position="1567"/>
    </location>
</feature>
<dbReference type="GO" id="GO:0046872">
    <property type="term" value="F:metal ion binding"/>
    <property type="evidence" value="ECO:0007669"/>
    <property type="project" value="UniProtKB-KW"/>
</dbReference>
<feature type="compositionally biased region" description="Low complexity" evidence="15">
    <location>
        <begin position="820"/>
        <end position="831"/>
    </location>
</feature>
<evidence type="ECO:0000313" key="18">
    <source>
        <dbReference type="Proteomes" id="UP000471633"/>
    </source>
</evidence>
<keyword evidence="5" id="KW-0808">Transferase</keyword>
<feature type="compositionally biased region" description="Acidic residues" evidence="15">
    <location>
        <begin position="1448"/>
        <end position="1469"/>
    </location>
</feature>
<sequence>MSDLSKYEKVGNIGEGAFGKAILVLSKSENIHRVMKEINIRKMTLKEREEARKEVSVLSKMNHPNIVQYCDSFEESGWLYIIMEYCDQGDLYTKINKQNGVLMPESLILDYFVQICLALKHIHDRMILHRDIKTQNVFLTSKGRLKLGDFGIAKVLNHTLDLARTCIGTPYYLSPEICENKPYDHKSDIWALGCVLYEMTTLKHAFEAGNMKNLVLKIIRGTYPPVSSKYSYEIRSLISQLFRRNPRDRPSINAILRKPFLSKRIYRYLTETEMAEEFSHTVLHQHSKRKNDNLSNNLNLINKHFKQSQRHHHQQHQFSVIKKSKLSDAINKKLNKKTENSNNSNNSNSHGTVSECESKRRESVIDVNRRKQRELIEKQRLEARNKIKEQGWKHLLDNSPVCITPAVNEKNMVNVINENPKLKDVYYKPIISSTNQSYDCNPSSSPSVIVADAFIKYKQERDRIQQINCKDYDNYICVKHSEAITPKPIDTISVSIPSQSLAIEGVSITPQTPSTPQINIKPSYLQPCQAVLPMRPNDMCPLLYPYNKENNITTTDNSNTHDKINIINNGKSESNNTSTDDIISDQCLSENGKYEDNKYQPIYSKPYESNLRRNEQIQSAIKQTKLVEDFIAVRQQAAMNRARGAGHIMGVADILGGSPFVNLNERGRILEHQRELKALEEKRQKFEALKKQAEERAQLLREHLERRKKQEKVFELERKHQLFKLEQFERLCTPQSKLVQKSVEHKYVDSSDIKPSDITVKGSQPLEAPSLSMVLAKLNEMPTLTKIDSYNDNSLELNQNMDDGDGEEEESSAITEDDPNSNSSSVHSSNVYHKCTAIRKRKDNILRRLNAKSTDSRSKWIKFSSNYKYDINFKNYLFYQNHIDQLKHSITKYPFIDHTILNKLAQRTLETNNNSSMELTHLPDHHNNNNNEENNQLKSIHDSFTYDWSNSNHTLVRRLNEAPIVTGPSDCQTMNNNSQLKTSITTQSDFQNRLNGLGSPIKNAWQFDLQGKETNVTEISVSPPTTNIASIATTTNTPSSQSSSLLSNVHKPSLPGPSGPGGPNVNLTADCLHPINQYNNDHNHEGKTSKLSNDLNISDQSKLSFNNRMATYRLKHPRIINKPDEKLFEKVDFVDDPISDQSITDNKLNQSCELEDLENGQLFVQNSYPMKTFREMNRSGSLPNISNFSPTSSSSTDVSTQNKGLHGKSLLNLQENKQDTNNHGNNCNGTNSMNVYQKNHQTDDEINCWNVNEKPVINNNNNNNSPTILNEQLKEELDMEDDEQDIELVRQSMLQVILTSNTNDSNDVALLSDDMDDIYSNHSTISEIDIKLLNKQKSFNDHLNNHRKRSVSINLPIQRISKIEQQTEETSYNSYTEMNSVFRQSHKNHTLDDVTNKNDDINDNLNHPEDITTSSGQLRNFLSRLDNVSIGCTTNTTKDEIRMMDEKNTDDEITEELEDDDDDDDDDDDHGVHDITTGVNTKQNHKETLNNECQESFINICKSVHGSRLARVTEVNESDFEISQDVDDDGEDDDDGSLSDDDNDTDSVLDDSSETDSFSDNSFISNVSKNSHKRKMNKIYQKNGDNDYHNDRLHNNSIIKPTINNNQLGDTQFLRLEQMRADLEEELGFELLIKAYNVIQALQEDEDETITESEQIVTNVLGEEKTRIYYDRILQLVLADGAYMDDE</sequence>
<proteinExistence type="inferred from homology"/>
<dbReference type="KEGG" id="shx:MS3_00010992"/>
<feature type="compositionally biased region" description="Polar residues" evidence="15">
    <location>
        <begin position="1555"/>
        <end position="1567"/>
    </location>
</feature>
<protein>
    <recommendedName>
        <fullName evidence="3">non-specific serine/threonine protein kinase</fullName>
        <ecNumber evidence="3">2.7.11.1</ecNumber>
    </recommendedName>
</protein>
<dbReference type="InterPro" id="IPR017441">
    <property type="entry name" value="Protein_kinase_ATP_BS"/>
</dbReference>
<keyword evidence="7 13" id="KW-0547">Nucleotide-binding</keyword>
<feature type="compositionally biased region" description="Low complexity" evidence="15">
    <location>
        <begin position="1034"/>
        <end position="1048"/>
    </location>
</feature>
<keyword evidence="4" id="KW-0723">Serine/threonine-protein kinase</keyword>
<dbReference type="InterPro" id="IPR008271">
    <property type="entry name" value="Ser/Thr_kinase_AS"/>
</dbReference>
<comment type="catalytic activity">
    <reaction evidence="11">
        <text>L-threonyl-[protein] + ATP = O-phospho-L-threonyl-[protein] + ADP + H(+)</text>
        <dbReference type="Rhea" id="RHEA:46608"/>
        <dbReference type="Rhea" id="RHEA-COMP:11060"/>
        <dbReference type="Rhea" id="RHEA-COMP:11605"/>
        <dbReference type="ChEBI" id="CHEBI:15378"/>
        <dbReference type="ChEBI" id="CHEBI:30013"/>
        <dbReference type="ChEBI" id="CHEBI:30616"/>
        <dbReference type="ChEBI" id="CHEBI:61977"/>
        <dbReference type="ChEBI" id="CHEBI:456216"/>
        <dbReference type="EC" id="2.7.11.1"/>
    </reaction>
</comment>
<evidence type="ECO:0000256" key="11">
    <source>
        <dbReference type="ARBA" id="ARBA00047899"/>
    </source>
</evidence>
<dbReference type="FunFam" id="1.10.510.10:FF:000172">
    <property type="entry name" value="serine/threonine-protein kinase Nek1 isoform X1"/>
    <property type="match status" value="1"/>
</dbReference>
<organism evidence="17 18">
    <name type="scientific">Schistosoma haematobium</name>
    <name type="common">Blood fluke</name>
    <dbReference type="NCBI Taxonomy" id="6185"/>
    <lineage>
        <taxon>Eukaryota</taxon>
        <taxon>Metazoa</taxon>
        <taxon>Spiralia</taxon>
        <taxon>Lophotrochozoa</taxon>
        <taxon>Platyhelminthes</taxon>
        <taxon>Trematoda</taxon>
        <taxon>Digenea</taxon>
        <taxon>Strigeidida</taxon>
        <taxon>Schistosomatoidea</taxon>
        <taxon>Schistosomatidae</taxon>
        <taxon>Schistosoma</taxon>
    </lineage>
</organism>
<evidence type="ECO:0000256" key="7">
    <source>
        <dbReference type="ARBA" id="ARBA00022741"/>
    </source>
</evidence>
<feature type="compositionally biased region" description="Polar residues" evidence="15">
    <location>
        <begin position="789"/>
        <end position="801"/>
    </location>
</feature>
<evidence type="ECO:0000256" key="12">
    <source>
        <dbReference type="ARBA" id="ARBA00048679"/>
    </source>
</evidence>
<comment type="cofactor">
    <cofactor evidence="1">
        <name>Mg(2+)</name>
        <dbReference type="ChEBI" id="CHEBI:18420"/>
    </cofactor>
</comment>
<feature type="domain" description="Protein kinase" evidence="16">
    <location>
        <begin position="7"/>
        <end position="261"/>
    </location>
</feature>
<comment type="catalytic activity">
    <reaction evidence="12">
        <text>L-seryl-[protein] + ATP = O-phospho-L-seryl-[protein] + ADP + H(+)</text>
        <dbReference type="Rhea" id="RHEA:17989"/>
        <dbReference type="Rhea" id="RHEA-COMP:9863"/>
        <dbReference type="Rhea" id="RHEA-COMP:11604"/>
        <dbReference type="ChEBI" id="CHEBI:15378"/>
        <dbReference type="ChEBI" id="CHEBI:29999"/>
        <dbReference type="ChEBI" id="CHEBI:30616"/>
        <dbReference type="ChEBI" id="CHEBI:83421"/>
        <dbReference type="ChEBI" id="CHEBI:456216"/>
        <dbReference type="EC" id="2.7.11.1"/>
    </reaction>
</comment>
<evidence type="ECO:0000256" key="10">
    <source>
        <dbReference type="ARBA" id="ARBA00022842"/>
    </source>
</evidence>
<dbReference type="Gene3D" id="1.10.510.10">
    <property type="entry name" value="Transferase(Phosphotransferase) domain 1"/>
    <property type="match status" value="1"/>
</dbReference>
<gene>
    <name evidence="17" type="primary">MCM8_2</name>
    <name evidence="17" type="ORF">MS3_00010992</name>
</gene>
<feature type="compositionally biased region" description="Basic and acidic residues" evidence="15">
    <location>
        <begin position="1437"/>
        <end position="1447"/>
    </location>
</feature>
<keyword evidence="9 13" id="KW-0067">ATP-binding</keyword>
<reference evidence="17" key="1">
    <citation type="journal article" date="2012" name="Nat. Genet.">
        <title>Whole-genome sequence of Schistosoma haematobium.</title>
        <authorList>
            <person name="Young N.D."/>
            <person name="Jex A.R."/>
            <person name="Li B."/>
            <person name="Liu S."/>
            <person name="Yang L."/>
            <person name="Xiong Z."/>
            <person name="Li Y."/>
            <person name="Cantacessi C."/>
            <person name="Hall R.S."/>
            <person name="Xu X."/>
            <person name="Chen F."/>
            <person name="Wu X."/>
            <person name="Zerlotini A."/>
            <person name="Oliveira G."/>
            <person name="Hofmann A."/>
            <person name="Zhang G."/>
            <person name="Fang X."/>
            <person name="Kang Y."/>
            <person name="Campbell B.E."/>
            <person name="Loukas A."/>
            <person name="Ranganathan S."/>
            <person name="Rollinson D."/>
            <person name="Rinaldi G."/>
            <person name="Brindley P.J."/>
            <person name="Yang H."/>
            <person name="Wang J."/>
            <person name="Wang J."/>
            <person name="Gasser R.B."/>
        </authorList>
    </citation>
    <scope>NUCLEOTIDE SEQUENCE</scope>
</reference>
<name>A0A922IPE2_SCHHA</name>
<reference evidence="17" key="4">
    <citation type="journal article" date="2022" name="PLoS Pathog.">
        <title>Chromosome-level genome of Schistosoma haematobium underpins genome-wide explorations of molecular variation.</title>
        <authorList>
            <person name="Stroehlein A.J."/>
            <person name="Korhonen P.K."/>
            <person name="Lee V.V."/>
            <person name="Ralph S.A."/>
            <person name="Mentink-Kane M."/>
            <person name="You H."/>
            <person name="McManus D.P."/>
            <person name="Tchuente L.T."/>
            <person name="Stothard J.R."/>
            <person name="Kaur P."/>
            <person name="Dudchenko O."/>
            <person name="Aiden E.L."/>
            <person name="Yang B."/>
            <person name="Yang H."/>
            <person name="Emery A.M."/>
            <person name="Webster B.L."/>
            <person name="Brindley P.J."/>
            <person name="Rollinson D."/>
            <person name="Chang B.C.H."/>
            <person name="Gasser R.B."/>
            <person name="Young N.D."/>
        </authorList>
    </citation>
    <scope>NUCLEOTIDE SEQUENCE</scope>
</reference>
<dbReference type="PROSITE" id="PS00107">
    <property type="entry name" value="PROTEIN_KINASE_ATP"/>
    <property type="match status" value="1"/>
</dbReference>
<comment type="similarity">
    <text evidence="2">Belongs to the protein kinase superfamily. NEK Ser/Thr protein kinase family. NIMA subfamily.</text>
</comment>
<evidence type="ECO:0000259" key="16">
    <source>
        <dbReference type="PROSITE" id="PS50011"/>
    </source>
</evidence>
<evidence type="ECO:0000256" key="9">
    <source>
        <dbReference type="ARBA" id="ARBA00022840"/>
    </source>
</evidence>
<evidence type="ECO:0000256" key="6">
    <source>
        <dbReference type="ARBA" id="ARBA00022723"/>
    </source>
</evidence>
<evidence type="ECO:0000256" key="3">
    <source>
        <dbReference type="ARBA" id="ARBA00012513"/>
    </source>
</evidence>
<dbReference type="GO" id="GO:0005524">
    <property type="term" value="F:ATP binding"/>
    <property type="evidence" value="ECO:0007669"/>
    <property type="project" value="UniProtKB-UniRule"/>
</dbReference>
<feature type="binding site" evidence="13">
    <location>
        <position position="36"/>
    </location>
    <ligand>
        <name>ATP</name>
        <dbReference type="ChEBI" id="CHEBI:30616"/>
    </ligand>
</feature>
<dbReference type="Proteomes" id="UP000471633">
    <property type="component" value="Unassembled WGS sequence"/>
</dbReference>
<evidence type="ECO:0000313" key="17">
    <source>
        <dbReference type="EMBL" id="KAH9583902.1"/>
    </source>
</evidence>
<feature type="region of interest" description="Disordered" evidence="15">
    <location>
        <begin position="1034"/>
        <end position="1062"/>
    </location>
</feature>
<evidence type="ECO:0000256" key="15">
    <source>
        <dbReference type="SAM" id="MobiDB-lite"/>
    </source>
</evidence>
<dbReference type="InterPro" id="IPR011009">
    <property type="entry name" value="Kinase-like_dom_sf"/>
</dbReference>